<comment type="pathway">
    <text evidence="3">Hormone biosynthesis.</text>
</comment>
<dbReference type="InterPro" id="IPR017941">
    <property type="entry name" value="Rieske_2Fe-2S"/>
</dbReference>
<proteinExistence type="inferred from homology"/>
<comment type="catalytic activity">
    <reaction evidence="16">
        <text>cholesterol + NADPH + O2 + H(+) = 7-dehydrocholesterol + NADP(+) + 2 H2O</text>
        <dbReference type="Rhea" id="RHEA:45024"/>
        <dbReference type="ChEBI" id="CHEBI:15377"/>
        <dbReference type="ChEBI" id="CHEBI:15378"/>
        <dbReference type="ChEBI" id="CHEBI:15379"/>
        <dbReference type="ChEBI" id="CHEBI:16113"/>
        <dbReference type="ChEBI" id="CHEBI:17759"/>
        <dbReference type="ChEBI" id="CHEBI:57783"/>
        <dbReference type="ChEBI" id="CHEBI:58349"/>
        <dbReference type="EC" id="1.14.19.21"/>
    </reaction>
    <physiologicalReaction direction="left-to-right" evidence="16">
        <dbReference type="Rhea" id="RHEA:45025"/>
    </physiologicalReaction>
</comment>
<evidence type="ECO:0000256" key="11">
    <source>
        <dbReference type="ARBA" id="ARBA00023136"/>
    </source>
</evidence>
<dbReference type="InterPro" id="IPR036922">
    <property type="entry name" value="Rieske_2Fe-2S_sf"/>
</dbReference>
<organism evidence="18 19">
    <name type="scientific">Frateuria aurantia (strain ATCC 33424 / DSM 6220 / KCTC 2777 / LMG 1558 / NBRC 3245 / NCIMB 13370)</name>
    <name type="common">Acetobacter aurantius</name>
    <dbReference type="NCBI Taxonomy" id="767434"/>
    <lineage>
        <taxon>Bacteria</taxon>
        <taxon>Pseudomonadati</taxon>
        <taxon>Pseudomonadota</taxon>
        <taxon>Gammaproteobacteria</taxon>
        <taxon>Lysobacterales</taxon>
        <taxon>Rhodanobacteraceae</taxon>
        <taxon>Frateuria</taxon>
    </lineage>
</organism>
<gene>
    <name evidence="18" type="ordered locus">Fraau_1241</name>
</gene>
<keyword evidence="5" id="KW-0001">2Fe-2S</keyword>
<dbReference type="EMBL" id="CP003350">
    <property type="protein sequence ID" value="AFC85685.1"/>
    <property type="molecule type" value="Genomic_DNA"/>
</dbReference>
<dbReference type="SUPFAM" id="SSF55961">
    <property type="entry name" value="Bet v1-like"/>
    <property type="match status" value="1"/>
</dbReference>
<dbReference type="RefSeq" id="WP_014402691.1">
    <property type="nucleotide sequence ID" value="NC_017033.1"/>
</dbReference>
<evidence type="ECO:0000256" key="14">
    <source>
        <dbReference type="ARBA" id="ARBA00026095"/>
    </source>
</evidence>
<evidence type="ECO:0000256" key="6">
    <source>
        <dbReference type="ARBA" id="ARBA00022723"/>
    </source>
</evidence>
<dbReference type="GO" id="GO:0046872">
    <property type="term" value="F:metal ion binding"/>
    <property type="evidence" value="ECO:0007669"/>
    <property type="project" value="UniProtKB-KW"/>
</dbReference>
<dbReference type="GO" id="GO:0008203">
    <property type="term" value="P:cholesterol metabolic process"/>
    <property type="evidence" value="ECO:0007669"/>
    <property type="project" value="InterPro"/>
</dbReference>
<protein>
    <recommendedName>
        <fullName evidence="14">cholesterol 7-desaturase</fullName>
        <ecNumber evidence="14">1.14.19.21</ecNumber>
    </recommendedName>
</protein>
<evidence type="ECO:0000313" key="19">
    <source>
        <dbReference type="Proteomes" id="UP000005234"/>
    </source>
</evidence>
<evidence type="ECO:0000256" key="9">
    <source>
        <dbReference type="ARBA" id="ARBA00023004"/>
    </source>
</evidence>
<dbReference type="AlphaFoldDB" id="H8L4X1"/>
<keyword evidence="10" id="KW-0411">Iron-sulfur</keyword>
<comment type="similarity">
    <text evidence="13">Belongs to the cholesterol 7-desaturase family.</text>
</comment>
<feature type="domain" description="Rieske" evidence="17">
    <location>
        <begin position="28"/>
        <end position="135"/>
    </location>
</feature>
<dbReference type="EC" id="1.14.19.21" evidence="14"/>
<keyword evidence="7" id="KW-1133">Transmembrane helix</keyword>
<keyword evidence="6" id="KW-0479">Metal-binding</keyword>
<keyword evidence="11" id="KW-0472">Membrane</keyword>
<evidence type="ECO:0000256" key="2">
    <source>
        <dbReference type="ARBA" id="ARBA00004370"/>
    </source>
</evidence>
<dbReference type="Gene3D" id="3.90.380.10">
    <property type="entry name" value="Naphthalene 1,2-dioxygenase Alpha Subunit, Chain A, domain 1"/>
    <property type="match status" value="1"/>
</dbReference>
<dbReference type="GO" id="GO:0005737">
    <property type="term" value="C:cytoplasm"/>
    <property type="evidence" value="ECO:0007669"/>
    <property type="project" value="TreeGrafter"/>
</dbReference>
<comment type="pathway">
    <text evidence="12">Steroid hormone biosynthesis; dafachronic acid biosynthesis.</text>
</comment>
<dbReference type="GO" id="GO:0051213">
    <property type="term" value="F:dioxygenase activity"/>
    <property type="evidence" value="ECO:0007669"/>
    <property type="project" value="UniProtKB-KW"/>
</dbReference>
<comment type="catalytic activity">
    <reaction evidence="15">
        <text>cholesterol + NADH + O2 + H(+) = 7-dehydrocholesterol + NAD(+) + 2 H2O</text>
        <dbReference type="Rhea" id="RHEA:51644"/>
        <dbReference type="ChEBI" id="CHEBI:15377"/>
        <dbReference type="ChEBI" id="CHEBI:15378"/>
        <dbReference type="ChEBI" id="CHEBI:15379"/>
        <dbReference type="ChEBI" id="CHEBI:16113"/>
        <dbReference type="ChEBI" id="CHEBI:17759"/>
        <dbReference type="ChEBI" id="CHEBI:57540"/>
        <dbReference type="ChEBI" id="CHEBI:57945"/>
        <dbReference type="EC" id="1.14.19.21"/>
    </reaction>
    <physiologicalReaction direction="left-to-right" evidence="15">
        <dbReference type="Rhea" id="RHEA:51645"/>
    </physiologicalReaction>
</comment>
<dbReference type="OrthoDB" id="9769355at2"/>
<keyword evidence="8" id="KW-0560">Oxidoreductase</keyword>
<reference evidence="18" key="1">
    <citation type="submission" date="2012-02" db="EMBL/GenBank/DDBJ databases">
        <title>The complete genome of Frateuria aurantia DSM 6220.</title>
        <authorList>
            <consortium name="US DOE Joint Genome Institute (JGI-PGF)"/>
            <person name="Lucas S."/>
            <person name="Copeland A."/>
            <person name="Lapidus A."/>
            <person name="Glavina del Rio T."/>
            <person name="Dalin E."/>
            <person name="Tice H."/>
            <person name="Bruce D."/>
            <person name="Goodwin L."/>
            <person name="Pitluck S."/>
            <person name="Peters L."/>
            <person name="Ovchinnikova G."/>
            <person name="Teshima H."/>
            <person name="Kyrpides N."/>
            <person name="Mavromatis K."/>
            <person name="Ivanova N."/>
            <person name="Brettin T."/>
            <person name="Detter J.C."/>
            <person name="Han C."/>
            <person name="Larimer F."/>
            <person name="Land M."/>
            <person name="Hauser L."/>
            <person name="Markowitz V."/>
            <person name="Cheng J.-F."/>
            <person name="Hugenholtz P."/>
            <person name="Woyke T."/>
            <person name="Wu D."/>
            <person name="Brambilla E."/>
            <person name="Klenk H.-P."/>
            <person name="Eisen J.A."/>
        </authorList>
    </citation>
    <scope>NUCLEOTIDE SEQUENCE</scope>
    <source>
        <strain evidence="18">DSM 6220</strain>
    </source>
</reference>
<dbReference type="Proteomes" id="UP000005234">
    <property type="component" value="Chromosome"/>
</dbReference>
<dbReference type="Pfam" id="PF19298">
    <property type="entry name" value="KshA_C"/>
    <property type="match status" value="1"/>
</dbReference>
<evidence type="ECO:0000256" key="3">
    <source>
        <dbReference type="ARBA" id="ARBA00004972"/>
    </source>
</evidence>
<evidence type="ECO:0000256" key="16">
    <source>
        <dbReference type="ARBA" id="ARBA00049548"/>
    </source>
</evidence>
<evidence type="ECO:0000256" key="15">
    <source>
        <dbReference type="ARBA" id="ARBA00047853"/>
    </source>
</evidence>
<dbReference type="InterPro" id="IPR050584">
    <property type="entry name" value="Cholesterol_7-desaturase"/>
</dbReference>
<keyword evidence="4" id="KW-0812">Transmembrane</keyword>
<comment type="subcellular location">
    <subcellularLocation>
        <location evidence="2">Membrane</location>
    </subcellularLocation>
</comment>
<evidence type="ECO:0000256" key="10">
    <source>
        <dbReference type="ARBA" id="ARBA00023014"/>
    </source>
</evidence>
<evidence type="ECO:0000259" key="17">
    <source>
        <dbReference type="PROSITE" id="PS51296"/>
    </source>
</evidence>
<accession>H8L4X1</accession>
<evidence type="ECO:0000313" key="18">
    <source>
        <dbReference type="EMBL" id="AFC85685.1"/>
    </source>
</evidence>
<dbReference type="KEGG" id="fau:Fraau_1241"/>
<dbReference type="Pfam" id="PF00355">
    <property type="entry name" value="Rieske"/>
    <property type="match status" value="1"/>
</dbReference>
<dbReference type="GO" id="GO:0016020">
    <property type="term" value="C:membrane"/>
    <property type="evidence" value="ECO:0007669"/>
    <property type="project" value="UniProtKB-SubCell"/>
</dbReference>
<comment type="cofactor">
    <cofactor evidence="1">
        <name>Fe cation</name>
        <dbReference type="ChEBI" id="CHEBI:24875"/>
    </cofactor>
</comment>
<keyword evidence="18" id="KW-0223">Dioxygenase</keyword>
<dbReference type="GO" id="GO:0051537">
    <property type="term" value="F:2 iron, 2 sulfur cluster binding"/>
    <property type="evidence" value="ECO:0007669"/>
    <property type="project" value="UniProtKB-KW"/>
</dbReference>
<evidence type="ECO:0000256" key="5">
    <source>
        <dbReference type="ARBA" id="ARBA00022714"/>
    </source>
</evidence>
<keyword evidence="19" id="KW-1185">Reference proteome</keyword>
<name>H8L4X1_FRAAD</name>
<dbReference type="HOGENOM" id="CLU_037178_1_0_6"/>
<dbReference type="eggNOG" id="COG4638">
    <property type="taxonomic scope" value="Bacteria"/>
</dbReference>
<evidence type="ECO:0000256" key="1">
    <source>
        <dbReference type="ARBA" id="ARBA00001962"/>
    </source>
</evidence>
<evidence type="ECO:0000256" key="4">
    <source>
        <dbReference type="ARBA" id="ARBA00022692"/>
    </source>
</evidence>
<dbReference type="SUPFAM" id="SSF50022">
    <property type="entry name" value="ISP domain"/>
    <property type="match status" value="1"/>
</dbReference>
<evidence type="ECO:0000256" key="7">
    <source>
        <dbReference type="ARBA" id="ARBA00022989"/>
    </source>
</evidence>
<dbReference type="PANTHER" id="PTHR21266">
    <property type="entry name" value="IRON-SULFUR DOMAIN CONTAINING PROTEIN"/>
    <property type="match status" value="1"/>
</dbReference>
<dbReference type="GO" id="GO:0170056">
    <property type="term" value="F:cholesterol 7-desaturase [NAD(P)H] activity"/>
    <property type="evidence" value="ECO:0007669"/>
    <property type="project" value="UniProtKB-EC"/>
</dbReference>
<dbReference type="InterPro" id="IPR045605">
    <property type="entry name" value="KshA-like_C"/>
</dbReference>
<evidence type="ECO:0000256" key="12">
    <source>
        <dbReference type="ARBA" id="ARBA00025712"/>
    </source>
</evidence>
<dbReference type="PROSITE" id="PS51296">
    <property type="entry name" value="RIESKE"/>
    <property type="match status" value="1"/>
</dbReference>
<keyword evidence="9" id="KW-0408">Iron</keyword>
<dbReference type="Gene3D" id="2.102.10.10">
    <property type="entry name" value="Rieske [2Fe-2S] iron-sulphur domain"/>
    <property type="match status" value="1"/>
</dbReference>
<sequence>MPPSPADPTSPPALKGDRGYGHVLPFGWFCLNRSDVITAGEVLRFHGFDQEWVMFRGLDGTPGLLDAHCPHLGAHLGVGGRVDGNLLRCPFHAWGFDIHGYCRDIPYTDRPGALVGKRRLIRSLPVIDDGTLLWAWYHPEDDSPHWPLASANQAAGTAWSKPEGMEFDIACSTQDILENSADHAHLKYVHGHAAVLPGTTRYQGIHRHVIIEADIEFIDPDGILTPCHYRIAIHQIGPGQMHVLYTRQIQLGMLFLVTPVTPQRSTLRMLFSHPDYPPGSYEARALANMKQEKIGQHGDLSGVLADLPIWNHKIYRPRPLLCDEDRSIARFRQWFAQFYPAGS</sequence>
<evidence type="ECO:0000256" key="8">
    <source>
        <dbReference type="ARBA" id="ARBA00023002"/>
    </source>
</evidence>
<dbReference type="STRING" id="767434.Fraau_1241"/>
<dbReference type="PANTHER" id="PTHR21266:SF32">
    <property type="entry name" value="CHOLESTEROL 7-DESATURASE NVD"/>
    <property type="match status" value="1"/>
</dbReference>
<evidence type="ECO:0000256" key="13">
    <source>
        <dbReference type="ARBA" id="ARBA00025729"/>
    </source>
</evidence>